<organism evidence="10 11">
    <name type="scientific">Pseudomonas zhanjiangensis</name>
    <dbReference type="NCBI Taxonomy" id="3239015"/>
    <lineage>
        <taxon>Bacteria</taxon>
        <taxon>Pseudomonadati</taxon>
        <taxon>Pseudomonadota</taxon>
        <taxon>Gammaproteobacteria</taxon>
        <taxon>Pseudomonadales</taxon>
        <taxon>Pseudomonadaceae</taxon>
        <taxon>Pseudomonas</taxon>
    </lineage>
</organism>
<evidence type="ECO:0000259" key="9">
    <source>
        <dbReference type="PROSITE" id="PS50112"/>
    </source>
</evidence>
<dbReference type="Pfam" id="PF00512">
    <property type="entry name" value="HisKA"/>
    <property type="match status" value="1"/>
</dbReference>
<dbReference type="SMART" id="SM00091">
    <property type="entry name" value="PAS"/>
    <property type="match status" value="4"/>
</dbReference>
<dbReference type="Pfam" id="PF00989">
    <property type="entry name" value="PAS"/>
    <property type="match status" value="1"/>
</dbReference>
<dbReference type="PROSITE" id="PS50112">
    <property type="entry name" value="PAS"/>
    <property type="match status" value="4"/>
</dbReference>
<dbReference type="InterPro" id="IPR003661">
    <property type="entry name" value="HisK_dim/P_dom"/>
</dbReference>
<feature type="domain" description="PAS" evidence="9">
    <location>
        <begin position="779"/>
        <end position="849"/>
    </location>
</feature>
<keyword evidence="5" id="KW-0418">Kinase</keyword>
<proteinExistence type="predicted"/>
<dbReference type="InterPro" id="IPR005467">
    <property type="entry name" value="His_kinase_dom"/>
</dbReference>
<evidence type="ECO:0000256" key="6">
    <source>
        <dbReference type="SAM" id="Coils"/>
    </source>
</evidence>
<dbReference type="Pfam" id="PF08447">
    <property type="entry name" value="PAS_3"/>
    <property type="match status" value="1"/>
</dbReference>
<feature type="transmembrane region" description="Helical" evidence="7">
    <location>
        <begin position="12"/>
        <end position="33"/>
    </location>
</feature>
<dbReference type="InterPro" id="IPR036097">
    <property type="entry name" value="HisK_dim/P_sf"/>
</dbReference>
<dbReference type="SUPFAM" id="SSF55874">
    <property type="entry name" value="ATPase domain of HSP90 chaperone/DNA topoisomerase II/histidine kinase"/>
    <property type="match status" value="1"/>
</dbReference>
<dbReference type="Pfam" id="PF02518">
    <property type="entry name" value="HATPase_c"/>
    <property type="match status" value="1"/>
</dbReference>
<accession>A0ABV3YVB8</accession>
<keyword evidence="11" id="KW-1185">Reference proteome</keyword>
<feature type="domain" description="PAS" evidence="9">
    <location>
        <begin position="1090"/>
        <end position="1141"/>
    </location>
</feature>
<feature type="transmembrane region" description="Helical" evidence="7">
    <location>
        <begin position="39"/>
        <end position="61"/>
    </location>
</feature>
<evidence type="ECO:0000313" key="11">
    <source>
        <dbReference type="Proteomes" id="UP001560296"/>
    </source>
</evidence>
<evidence type="ECO:0000313" key="10">
    <source>
        <dbReference type="EMBL" id="MEX6502743.1"/>
    </source>
</evidence>
<reference evidence="10 11" key="1">
    <citation type="submission" date="2024-07" db="EMBL/GenBank/DDBJ databases">
        <authorList>
            <person name="Li M."/>
        </authorList>
    </citation>
    <scope>NUCLEOTIDE SEQUENCE [LARGE SCALE GENOMIC DNA]</scope>
    <source>
        <strain evidence="10 11">25A3E</strain>
    </source>
</reference>
<feature type="coiled-coil region" evidence="6">
    <location>
        <begin position="1314"/>
        <end position="1341"/>
    </location>
</feature>
<name>A0ABV3YVB8_9PSED</name>
<dbReference type="InterPro" id="IPR029016">
    <property type="entry name" value="GAF-like_dom_sf"/>
</dbReference>
<dbReference type="PROSITE" id="PS50109">
    <property type="entry name" value="HIS_KIN"/>
    <property type="match status" value="1"/>
</dbReference>
<dbReference type="InterPro" id="IPR052162">
    <property type="entry name" value="Sensor_kinase/Photoreceptor"/>
</dbReference>
<comment type="caution">
    <text evidence="10">The sequence shown here is derived from an EMBL/GenBank/DDBJ whole genome shotgun (WGS) entry which is preliminary data.</text>
</comment>
<dbReference type="InterPro" id="IPR013656">
    <property type="entry name" value="PAS_4"/>
</dbReference>
<dbReference type="CDD" id="cd00130">
    <property type="entry name" value="PAS"/>
    <property type="match status" value="4"/>
</dbReference>
<dbReference type="SMART" id="SM00065">
    <property type="entry name" value="GAF"/>
    <property type="match status" value="2"/>
</dbReference>
<dbReference type="CDD" id="cd00082">
    <property type="entry name" value="HisKA"/>
    <property type="match status" value="1"/>
</dbReference>
<dbReference type="InterPro" id="IPR003594">
    <property type="entry name" value="HATPase_dom"/>
</dbReference>
<dbReference type="InterPro" id="IPR036890">
    <property type="entry name" value="HATPase_C_sf"/>
</dbReference>
<dbReference type="Proteomes" id="UP001560296">
    <property type="component" value="Unassembled WGS sequence"/>
</dbReference>
<dbReference type="NCBIfam" id="TIGR00229">
    <property type="entry name" value="sensory_box"/>
    <property type="match status" value="3"/>
</dbReference>
<evidence type="ECO:0000256" key="5">
    <source>
        <dbReference type="ARBA" id="ARBA00022777"/>
    </source>
</evidence>
<feature type="transmembrane region" description="Helical" evidence="7">
    <location>
        <begin position="98"/>
        <end position="120"/>
    </location>
</feature>
<evidence type="ECO:0000259" key="8">
    <source>
        <dbReference type="PROSITE" id="PS50109"/>
    </source>
</evidence>
<feature type="domain" description="Histidine kinase" evidence="8">
    <location>
        <begin position="1344"/>
        <end position="1558"/>
    </location>
</feature>
<keyword evidence="6" id="KW-0175">Coiled coil</keyword>
<keyword evidence="4" id="KW-0808">Transferase</keyword>
<dbReference type="PANTHER" id="PTHR43304:SF1">
    <property type="entry name" value="PAC DOMAIN-CONTAINING PROTEIN"/>
    <property type="match status" value="1"/>
</dbReference>
<feature type="transmembrane region" description="Helical" evidence="7">
    <location>
        <begin position="199"/>
        <end position="219"/>
    </location>
</feature>
<dbReference type="SUPFAM" id="SSF55785">
    <property type="entry name" value="PYP-like sensor domain (PAS domain)"/>
    <property type="match status" value="4"/>
</dbReference>
<dbReference type="EMBL" id="JBFTEG010000008">
    <property type="protein sequence ID" value="MEX6502743.1"/>
    <property type="molecule type" value="Genomic_DNA"/>
</dbReference>
<dbReference type="InterPro" id="IPR035965">
    <property type="entry name" value="PAS-like_dom_sf"/>
</dbReference>
<keyword evidence="7" id="KW-0472">Membrane</keyword>
<dbReference type="InterPro" id="IPR013655">
    <property type="entry name" value="PAS_fold_3"/>
</dbReference>
<feature type="domain" description="PAS" evidence="9">
    <location>
        <begin position="509"/>
        <end position="561"/>
    </location>
</feature>
<feature type="domain" description="PAS" evidence="9">
    <location>
        <begin position="1223"/>
        <end position="1276"/>
    </location>
</feature>
<keyword evidence="7" id="KW-1133">Transmembrane helix</keyword>
<dbReference type="Pfam" id="PF08448">
    <property type="entry name" value="PAS_4"/>
    <property type="match status" value="2"/>
</dbReference>
<gene>
    <name evidence="10" type="ORF">AB5S05_11765</name>
</gene>
<dbReference type="SUPFAM" id="SSF55781">
    <property type="entry name" value="GAF domain-like"/>
    <property type="match status" value="2"/>
</dbReference>
<evidence type="ECO:0000256" key="7">
    <source>
        <dbReference type="SAM" id="Phobius"/>
    </source>
</evidence>
<dbReference type="PRINTS" id="PR00344">
    <property type="entry name" value="BCTRLSENSOR"/>
</dbReference>
<keyword evidence="3" id="KW-0597">Phosphoprotein</keyword>
<sequence>MSLASMAMQAYLHILAFALQALGAISLIGYLQLEQPSRHTLILLPDSAVAAILLGLCLLANTKGWRRFNLACTGAVVLLCGSSLALNLSTADLPESRAALGTLAPMRSALALGSILLAVAMQLRRHRRLGKGLCQALGVLMLSVGLPAQLAGDWLPLAAMQLAFKPENTVIACLFTLSLGAALLILPRQPEHAEPLFDSPSLVAGALGSLLTALIWYVLSAQNAESLVRQSSLALAQAQLAIERTLAGRLALLRQIAESWQALDQPSEEAWDEQSDKALGASGDLQLLGLLDPRLQPYRINARRPEADKWLEAFLANPGQREWLQQVQRSGRATNSATFLHQGDNAATLLAVPLQAPGSAAGLLIAELDVGAMVAASLNTQPPGLLLRVFEGRRLVFGPGLDPALPAPTPIGELQLRLPNGDQWRLSSQRDDAGPFVAMSYLPSLVLLFGQTFGFLLMLSLRLTRLARERSDHLHRLNDELASSLQRQTQLQALNQHIMTCSLDVLCSIDARGFFSQVSPSSHTVFGYLPEEMIARPYLQFVHPDERQQAAAELQAIVAGDASPSLRHRCRRKDGSDVYVLWSVAWSASDHSLFAVAHDVTPLVQNEAYLEDQRDILSMISTDQPLEQILDCICQLAEAREPAALCSVMLVDRPGRNLYLAAGPRLPHDYRRHLSSIPIAANAGSCGTAMHRRRMVVVSDIASDPLWQDYRAPALAHGLHACWSIPLISHRDEALGSLAIYHRQVMEPDDDQLQLIATVGQLAAIAIAHQKDRLRLQESRQRYRSLFSLSPDPVFSLGLDGKLQSVNRAGYQLFGYSEQELLGEDFSRLAATDQQPRLDAHFQAACQGQAQHFETRCHDRQGNELQLEVTGLPIMVDEQIVGVFLVAKNIAERNRMTHALRATLQHSEHQAELLRGLNESAVTMSALLDNQSLLDFMAERLRTLIGAHQALVSLVQDGRGSQSLWALSLSDKYQAWRATVFEEDAFTPLLDQLDQPLLLSDAQLRSHPQWSHLDHAGAPLPPRRGWLAVPLKDQAGNKLGLLQLSDKAQGEFDPDDLAVAQQFAQMAVAVLEHSRLLHAVMAAEKRLKSQLSFTSAIANSTAEGLLAIDNQGLLSFINPAAARLIGRSTEQLLGQPLAEYLPLPLGDWPLPGAEPDNLSGEFCLPKNAHGRLYMAFDSAPLLDGSVHDGWVVAVRDISAQRLADQAMRERDRFFSLSLEMLCMISLEGDFLQVNPTFQDELGYPQACLIGHPYLALIEPQDRPLLAERMQRLLAGEPLLDLEFRALDIQGQPHWLQMSAAMGEEQVIYCAARNINARKQAEQALQESLRELERSNRELQEFAFVASHDLQEPLRKIQAFSECLLSRADGLDPQGQDYLGRMKSAAARMQSLIRDLLAYSRVTSRGRPFQRLSLEGILDEVLQDLEVSLENSGALVEREALPTLDGDPTQLRQLLQNLLSNAIKFRREGEPPRIRVYAERQGLTSWTLCVADQGIGFDEKYLDRIFNPFQRLHGPQAYPGTGIGLAIVKKIAERHGARVNASSCPGQGSTFRIVFMGSV</sequence>
<dbReference type="InterPro" id="IPR000014">
    <property type="entry name" value="PAS"/>
</dbReference>
<dbReference type="SMART" id="SM00388">
    <property type="entry name" value="HisKA"/>
    <property type="match status" value="1"/>
</dbReference>
<dbReference type="EC" id="2.7.13.3" evidence="2"/>
<dbReference type="Pfam" id="PF01590">
    <property type="entry name" value="GAF"/>
    <property type="match status" value="1"/>
</dbReference>
<dbReference type="Pfam" id="PF13185">
    <property type="entry name" value="GAF_2"/>
    <property type="match status" value="1"/>
</dbReference>
<dbReference type="Gene3D" id="3.30.450.40">
    <property type="match status" value="2"/>
</dbReference>
<dbReference type="PANTHER" id="PTHR43304">
    <property type="entry name" value="PHYTOCHROME-LIKE PROTEIN CPH1"/>
    <property type="match status" value="1"/>
</dbReference>
<dbReference type="SMART" id="SM00387">
    <property type="entry name" value="HATPase_c"/>
    <property type="match status" value="1"/>
</dbReference>
<evidence type="ECO:0000256" key="3">
    <source>
        <dbReference type="ARBA" id="ARBA00022553"/>
    </source>
</evidence>
<feature type="transmembrane region" description="Helical" evidence="7">
    <location>
        <begin position="441"/>
        <end position="461"/>
    </location>
</feature>
<evidence type="ECO:0000256" key="2">
    <source>
        <dbReference type="ARBA" id="ARBA00012438"/>
    </source>
</evidence>
<keyword evidence="7" id="KW-0812">Transmembrane</keyword>
<dbReference type="Gene3D" id="1.10.287.130">
    <property type="match status" value="1"/>
</dbReference>
<comment type="catalytic activity">
    <reaction evidence="1">
        <text>ATP + protein L-histidine = ADP + protein N-phospho-L-histidine.</text>
        <dbReference type="EC" id="2.7.13.3"/>
    </reaction>
</comment>
<dbReference type="Gene3D" id="3.30.450.20">
    <property type="entry name" value="PAS domain"/>
    <property type="match status" value="4"/>
</dbReference>
<feature type="transmembrane region" description="Helical" evidence="7">
    <location>
        <begin position="169"/>
        <end position="187"/>
    </location>
</feature>
<dbReference type="InterPro" id="IPR013767">
    <property type="entry name" value="PAS_fold"/>
</dbReference>
<dbReference type="InterPro" id="IPR003018">
    <property type="entry name" value="GAF"/>
</dbReference>
<dbReference type="Gene3D" id="3.30.565.10">
    <property type="entry name" value="Histidine kinase-like ATPase, C-terminal domain"/>
    <property type="match status" value="1"/>
</dbReference>
<dbReference type="RefSeq" id="WP_369287711.1">
    <property type="nucleotide sequence ID" value="NZ_JBFTEG010000008.1"/>
</dbReference>
<feature type="transmembrane region" description="Helical" evidence="7">
    <location>
        <begin position="68"/>
        <end position="86"/>
    </location>
</feature>
<evidence type="ECO:0000256" key="4">
    <source>
        <dbReference type="ARBA" id="ARBA00022679"/>
    </source>
</evidence>
<dbReference type="InterPro" id="IPR004358">
    <property type="entry name" value="Sig_transdc_His_kin-like_C"/>
</dbReference>
<dbReference type="SUPFAM" id="SSF47384">
    <property type="entry name" value="Homodimeric domain of signal transducing histidine kinase"/>
    <property type="match status" value="1"/>
</dbReference>
<protein>
    <recommendedName>
        <fullName evidence="2">histidine kinase</fullName>
        <ecNumber evidence="2">2.7.13.3</ecNumber>
    </recommendedName>
</protein>
<evidence type="ECO:0000256" key="1">
    <source>
        <dbReference type="ARBA" id="ARBA00000085"/>
    </source>
</evidence>